<protein>
    <submittedName>
        <fullName evidence="2">Uncharacterized protein</fullName>
    </submittedName>
</protein>
<gene>
    <name evidence="2" type="ORF">E2C01_050616</name>
</gene>
<name>A0A5B7G9H0_PORTR</name>
<evidence type="ECO:0000256" key="1">
    <source>
        <dbReference type="SAM" id="MobiDB-lite"/>
    </source>
</evidence>
<accession>A0A5B7G9H0</accession>
<dbReference type="AlphaFoldDB" id="A0A5B7G9H0"/>
<dbReference type="Proteomes" id="UP000324222">
    <property type="component" value="Unassembled WGS sequence"/>
</dbReference>
<proteinExistence type="predicted"/>
<reference evidence="2 3" key="1">
    <citation type="submission" date="2019-05" db="EMBL/GenBank/DDBJ databases">
        <title>Another draft genome of Portunus trituberculatus and its Hox gene families provides insights of decapod evolution.</title>
        <authorList>
            <person name="Jeong J.-H."/>
            <person name="Song I."/>
            <person name="Kim S."/>
            <person name="Choi T."/>
            <person name="Kim D."/>
            <person name="Ryu S."/>
            <person name="Kim W."/>
        </authorList>
    </citation>
    <scope>NUCLEOTIDE SEQUENCE [LARGE SCALE GENOMIC DNA]</scope>
    <source>
        <tissue evidence="2">Muscle</tissue>
    </source>
</reference>
<dbReference type="EMBL" id="VSRR010014127">
    <property type="protein sequence ID" value="MPC56651.1"/>
    <property type="molecule type" value="Genomic_DNA"/>
</dbReference>
<keyword evidence="3" id="KW-1185">Reference proteome</keyword>
<organism evidence="2 3">
    <name type="scientific">Portunus trituberculatus</name>
    <name type="common">Swimming crab</name>
    <name type="synonym">Neptunus trituberculatus</name>
    <dbReference type="NCBI Taxonomy" id="210409"/>
    <lineage>
        <taxon>Eukaryota</taxon>
        <taxon>Metazoa</taxon>
        <taxon>Ecdysozoa</taxon>
        <taxon>Arthropoda</taxon>
        <taxon>Crustacea</taxon>
        <taxon>Multicrustacea</taxon>
        <taxon>Malacostraca</taxon>
        <taxon>Eumalacostraca</taxon>
        <taxon>Eucarida</taxon>
        <taxon>Decapoda</taxon>
        <taxon>Pleocyemata</taxon>
        <taxon>Brachyura</taxon>
        <taxon>Eubrachyura</taxon>
        <taxon>Portunoidea</taxon>
        <taxon>Portunidae</taxon>
        <taxon>Portuninae</taxon>
        <taxon>Portunus</taxon>
    </lineage>
</organism>
<comment type="caution">
    <text evidence="2">The sequence shown here is derived from an EMBL/GenBank/DDBJ whole genome shotgun (WGS) entry which is preliminary data.</text>
</comment>
<evidence type="ECO:0000313" key="2">
    <source>
        <dbReference type="EMBL" id="MPC56651.1"/>
    </source>
</evidence>
<evidence type="ECO:0000313" key="3">
    <source>
        <dbReference type="Proteomes" id="UP000324222"/>
    </source>
</evidence>
<feature type="region of interest" description="Disordered" evidence="1">
    <location>
        <begin position="89"/>
        <end position="108"/>
    </location>
</feature>
<sequence length="157" mass="17288">MLQQCYRSSDVARRVVCGVAHFITVPSQTCLTLTSSSTTHNTVTGFTGAERFRDRDPITLQPHSANKKPETNAPAYETIKRGYQVSRGCTRPREAGGRGGQNALTRETTMQLGRGTLAGKHKRELWPHIWTGCRSITATPPATPQTVCKFQTTLSKL</sequence>